<feature type="transmembrane region" description="Helical" evidence="1">
    <location>
        <begin position="42"/>
        <end position="68"/>
    </location>
</feature>
<dbReference type="EMBL" id="JBDLNU010000007">
    <property type="protein sequence ID" value="MFM1731199.1"/>
    <property type="molecule type" value="Genomic_DNA"/>
</dbReference>
<organism evidence="2 3">
    <name type="scientific">Prescottella soli</name>
    <dbReference type="NCBI Taxonomy" id="1543852"/>
    <lineage>
        <taxon>Bacteria</taxon>
        <taxon>Bacillati</taxon>
        <taxon>Actinomycetota</taxon>
        <taxon>Actinomycetes</taxon>
        <taxon>Mycobacteriales</taxon>
        <taxon>Nocardiaceae</taxon>
        <taxon>Prescottella</taxon>
    </lineage>
</organism>
<feature type="transmembrane region" description="Helical" evidence="1">
    <location>
        <begin position="80"/>
        <end position="101"/>
    </location>
</feature>
<comment type="caution">
    <text evidence="2">The sequence shown here is derived from an EMBL/GenBank/DDBJ whole genome shotgun (WGS) entry which is preliminary data.</text>
</comment>
<gene>
    <name evidence="2" type="ORF">ABEU19_004756</name>
</gene>
<proteinExistence type="predicted"/>
<sequence length="115" mass="12327">MAEGKTSQCRGAGSFVDMAVNVLAEAGLSECVRTDMDCMPGFGLFLAMWAVAGLLLMVWPAAALYATVAVVSSKLGVTRTVLWILAVWILPLLGVMVWFVHARSQHSPVSMSRTP</sequence>
<evidence type="ECO:0000313" key="3">
    <source>
        <dbReference type="Proteomes" id="UP001629744"/>
    </source>
</evidence>
<name>A0ABW9FZY7_9NOCA</name>
<reference evidence="2 3" key="1">
    <citation type="submission" date="2023-11" db="EMBL/GenBank/DDBJ databases">
        <authorList>
            <person name="Val-Calvo J."/>
            <person name="Scortti M."/>
            <person name="Vazquez-Boland J."/>
        </authorList>
    </citation>
    <scope>NUCLEOTIDE SEQUENCE [LARGE SCALE GENOMIC DNA]</scope>
    <source>
        <strain evidence="2 3">DSM 46662</strain>
    </source>
</reference>
<dbReference type="Proteomes" id="UP001629744">
    <property type="component" value="Unassembled WGS sequence"/>
</dbReference>
<accession>A0ABW9FZY7</accession>
<dbReference type="RefSeq" id="WP_348605209.1">
    <property type="nucleotide sequence ID" value="NZ_CP157276.1"/>
</dbReference>
<keyword evidence="1" id="KW-0812">Transmembrane</keyword>
<keyword evidence="1" id="KW-1133">Transmembrane helix</keyword>
<keyword evidence="3" id="KW-1185">Reference proteome</keyword>
<evidence type="ECO:0000256" key="1">
    <source>
        <dbReference type="SAM" id="Phobius"/>
    </source>
</evidence>
<protein>
    <submittedName>
        <fullName evidence="2">PLD nuclease N-terminal domain-containing protein</fullName>
    </submittedName>
</protein>
<keyword evidence="1" id="KW-0472">Membrane</keyword>
<evidence type="ECO:0000313" key="2">
    <source>
        <dbReference type="EMBL" id="MFM1731199.1"/>
    </source>
</evidence>